<dbReference type="InterPro" id="IPR013563">
    <property type="entry name" value="Oligopep_ABC_C"/>
</dbReference>
<dbReference type="InterPro" id="IPR027417">
    <property type="entry name" value="P-loop_NTPase"/>
</dbReference>
<dbReference type="Proteomes" id="UP000248786">
    <property type="component" value="Unassembled WGS sequence"/>
</dbReference>
<dbReference type="GO" id="GO:0005886">
    <property type="term" value="C:plasma membrane"/>
    <property type="evidence" value="ECO:0007669"/>
    <property type="project" value="UniProtKB-SubCell"/>
</dbReference>
<evidence type="ECO:0000313" key="10">
    <source>
        <dbReference type="EMBL" id="RAL69276.1"/>
    </source>
</evidence>
<evidence type="ECO:0000259" key="8">
    <source>
        <dbReference type="PROSITE" id="PS50893"/>
    </source>
</evidence>
<comment type="subcellular location">
    <subcellularLocation>
        <location evidence="1">Cell membrane</location>
        <topology evidence="1">Peripheral membrane protein</topology>
    </subcellularLocation>
</comment>
<evidence type="ECO:0000313" key="14">
    <source>
        <dbReference type="Proteomes" id="UP000249146"/>
    </source>
</evidence>
<dbReference type="PATRIC" id="fig|61435.13.peg.975"/>
<evidence type="ECO:0000256" key="1">
    <source>
        <dbReference type="ARBA" id="ARBA00004202"/>
    </source>
</evidence>
<dbReference type="EMBL" id="QGLD01000010">
    <property type="protein sequence ID" value="RAL70459.1"/>
    <property type="molecule type" value="Genomic_DNA"/>
</dbReference>
<keyword evidence="4" id="KW-1003">Cell membrane</keyword>
<evidence type="ECO:0000256" key="3">
    <source>
        <dbReference type="ARBA" id="ARBA00022448"/>
    </source>
</evidence>
<dbReference type="NCBIfam" id="TIGR01727">
    <property type="entry name" value="oligo_HPY"/>
    <property type="match status" value="1"/>
</dbReference>
<reference evidence="13 14" key="2">
    <citation type="submission" date="2018-05" db="EMBL/GenBank/DDBJ databases">
        <title>Draft genome sequences of Dehalococcoides mccartyi strains RC and KS.</title>
        <authorList>
            <person name="Higgins S.A."/>
            <person name="Padilla-Crespo E."/>
            <person name="Loeffler F.E."/>
        </authorList>
    </citation>
    <scope>NUCLEOTIDE SEQUENCE [LARGE SCALE GENOMIC DNA]</scope>
    <source>
        <strain evidence="11 13">KS</strain>
        <strain evidence="10 14">RC</strain>
    </source>
</reference>
<dbReference type="Pfam" id="PF00005">
    <property type="entry name" value="ABC_tran"/>
    <property type="match status" value="1"/>
</dbReference>
<evidence type="ECO:0000313" key="11">
    <source>
        <dbReference type="EMBL" id="RAL70459.1"/>
    </source>
</evidence>
<dbReference type="SMART" id="SM00382">
    <property type="entry name" value="AAA"/>
    <property type="match status" value="1"/>
</dbReference>
<evidence type="ECO:0000313" key="9">
    <source>
        <dbReference type="EMBL" id="AMU86786.1"/>
    </source>
</evidence>
<evidence type="ECO:0000256" key="2">
    <source>
        <dbReference type="ARBA" id="ARBA00005417"/>
    </source>
</evidence>
<evidence type="ECO:0000313" key="13">
    <source>
        <dbReference type="Proteomes" id="UP000248786"/>
    </source>
</evidence>
<dbReference type="AlphaFoldDB" id="A0A142VAC1"/>
<dbReference type="Gene3D" id="3.40.50.300">
    <property type="entry name" value="P-loop containing nucleotide triphosphate hydrolases"/>
    <property type="match status" value="1"/>
</dbReference>
<dbReference type="FunFam" id="3.40.50.300:FF:000016">
    <property type="entry name" value="Oligopeptide ABC transporter ATP-binding component"/>
    <property type="match status" value="1"/>
</dbReference>
<dbReference type="Proteomes" id="UP000076394">
    <property type="component" value="Chromosome"/>
</dbReference>
<dbReference type="InterPro" id="IPR003439">
    <property type="entry name" value="ABC_transporter-like_ATP-bd"/>
</dbReference>
<sequence length="335" mass="36876">MTKLLEVKNLVTHFVTQDGIVQAVNGVSFEVNQGEIVALVGESGCGKTVSSLSVLQLIPQPPGKIVDGKVIFAGMDLLKKSKEEMQKIRGSRISMIFQEPMTSLNPVLTIGRQLTEGLQFHLKLDKKEATRQAVELLKSVGIPHAEGRLNDYPHHFSGGMRQRVMIAMALACEPQLVIADEPTTAVDVTIQAQLLDLIRNLTLRLNTALIIITHNLGVVARYAQRVYVMYAGQIMEQGTAIDVYHNPLHPYTAGLLGSVPRLDEPRRTRLQPIDGQPPDLIAPPQGCPFAPRCVYVKPECKLKRLPLVEINPGHFTACLVAQEGALPWKKILSLK</sequence>
<dbReference type="GO" id="GO:0015833">
    <property type="term" value="P:peptide transport"/>
    <property type="evidence" value="ECO:0007669"/>
    <property type="project" value="InterPro"/>
</dbReference>
<gene>
    <name evidence="11" type="ORF">C1G86_1012</name>
    <name evidence="10" type="ORF">C1G87_0984</name>
    <name evidence="9" type="ORF">Dm11a5_0960</name>
</gene>
<dbReference type="InterPro" id="IPR003593">
    <property type="entry name" value="AAA+_ATPase"/>
</dbReference>
<name>A0A142VAC1_9CHLR</name>
<keyword evidence="5" id="KW-0547">Nucleotide-binding</keyword>
<dbReference type="InterPro" id="IPR017871">
    <property type="entry name" value="ABC_transporter-like_CS"/>
</dbReference>
<organism evidence="9 12">
    <name type="scientific">Dehalococcoides mccartyi</name>
    <dbReference type="NCBI Taxonomy" id="61435"/>
    <lineage>
        <taxon>Bacteria</taxon>
        <taxon>Bacillati</taxon>
        <taxon>Chloroflexota</taxon>
        <taxon>Dehalococcoidia</taxon>
        <taxon>Dehalococcoidales</taxon>
        <taxon>Dehalococcoidaceae</taxon>
        <taxon>Dehalococcoides</taxon>
    </lineage>
</organism>
<evidence type="ECO:0000256" key="6">
    <source>
        <dbReference type="ARBA" id="ARBA00022840"/>
    </source>
</evidence>
<accession>A0A142VAC1</accession>
<reference evidence="9 12" key="1">
    <citation type="submission" date="2015-03" db="EMBL/GenBank/DDBJ databases">
        <title>Genomic characterization of Dehalococcoides mccartyi strain 11a5, an unusal plasmid-containing chloroethene dechlorinator.</title>
        <authorList>
            <person name="Zhao S."/>
            <person name="Ding C."/>
            <person name="He J."/>
        </authorList>
    </citation>
    <scope>NUCLEOTIDE SEQUENCE [LARGE SCALE GENOMIC DNA]</scope>
    <source>
        <strain evidence="9 12">11a5</strain>
    </source>
</reference>
<dbReference type="PANTHER" id="PTHR43297">
    <property type="entry name" value="OLIGOPEPTIDE TRANSPORT ATP-BINDING PROTEIN APPD"/>
    <property type="match status" value="1"/>
</dbReference>
<keyword evidence="3" id="KW-0813">Transport</keyword>
<proteinExistence type="inferred from homology"/>
<dbReference type="PROSITE" id="PS50893">
    <property type="entry name" value="ABC_TRANSPORTER_2"/>
    <property type="match status" value="1"/>
</dbReference>
<feature type="domain" description="ABC transporter" evidence="8">
    <location>
        <begin position="5"/>
        <end position="256"/>
    </location>
</feature>
<keyword evidence="6 9" id="KW-0067">ATP-binding</keyword>
<evidence type="ECO:0000256" key="5">
    <source>
        <dbReference type="ARBA" id="ARBA00022741"/>
    </source>
</evidence>
<dbReference type="PROSITE" id="PS00211">
    <property type="entry name" value="ABC_TRANSPORTER_1"/>
    <property type="match status" value="1"/>
</dbReference>
<keyword evidence="7" id="KW-0472">Membrane</keyword>
<dbReference type="EMBL" id="CP011127">
    <property type="protein sequence ID" value="AMU86786.1"/>
    <property type="molecule type" value="Genomic_DNA"/>
</dbReference>
<comment type="similarity">
    <text evidence="2">Belongs to the ABC transporter superfamily.</text>
</comment>
<dbReference type="InterPro" id="IPR050388">
    <property type="entry name" value="ABC_Ni/Peptide_Import"/>
</dbReference>
<evidence type="ECO:0000256" key="4">
    <source>
        <dbReference type="ARBA" id="ARBA00022475"/>
    </source>
</evidence>
<protein>
    <submittedName>
        <fullName evidence="10">Oligopeptide transport ATP-binding protein OppD</fullName>
    </submittedName>
    <submittedName>
        <fullName evidence="9">Oligopeptide transport system ATP-binding protein</fullName>
    </submittedName>
</protein>
<dbReference type="PANTHER" id="PTHR43297:SF2">
    <property type="entry name" value="DIPEPTIDE TRANSPORT ATP-BINDING PROTEIN DPPD"/>
    <property type="match status" value="1"/>
</dbReference>
<dbReference type="Proteomes" id="UP000249146">
    <property type="component" value="Unassembled WGS sequence"/>
</dbReference>
<dbReference type="CDD" id="cd03257">
    <property type="entry name" value="ABC_NikE_OppD_transporters"/>
    <property type="match status" value="1"/>
</dbReference>
<evidence type="ECO:0000256" key="7">
    <source>
        <dbReference type="ARBA" id="ARBA00023136"/>
    </source>
</evidence>
<dbReference type="EMBL" id="QGLC01000010">
    <property type="protein sequence ID" value="RAL69276.1"/>
    <property type="molecule type" value="Genomic_DNA"/>
</dbReference>
<dbReference type="OrthoDB" id="9802264at2"/>
<dbReference type="GO" id="GO:0016887">
    <property type="term" value="F:ATP hydrolysis activity"/>
    <property type="evidence" value="ECO:0007669"/>
    <property type="project" value="InterPro"/>
</dbReference>
<dbReference type="Pfam" id="PF08352">
    <property type="entry name" value="oligo_HPY"/>
    <property type="match status" value="1"/>
</dbReference>
<dbReference type="GO" id="GO:0005524">
    <property type="term" value="F:ATP binding"/>
    <property type="evidence" value="ECO:0007669"/>
    <property type="project" value="UniProtKB-KW"/>
</dbReference>
<evidence type="ECO:0000313" key="12">
    <source>
        <dbReference type="Proteomes" id="UP000076394"/>
    </source>
</evidence>
<dbReference type="SUPFAM" id="SSF52540">
    <property type="entry name" value="P-loop containing nucleoside triphosphate hydrolases"/>
    <property type="match status" value="1"/>
</dbReference>
<dbReference type="RefSeq" id="WP_015407104.1">
    <property type="nucleotide sequence ID" value="NZ_AP024514.1"/>
</dbReference>